<evidence type="ECO:0000256" key="3">
    <source>
        <dbReference type="ARBA" id="ARBA00009905"/>
    </source>
</evidence>
<evidence type="ECO:0000259" key="14">
    <source>
        <dbReference type="PROSITE" id="PS00125"/>
    </source>
</evidence>
<evidence type="ECO:0000256" key="5">
    <source>
        <dbReference type="ARBA" id="ARBA00022801"/>
    </source>
</evidence>
<keyword evidence="8" id="KW-0904">Protein phosphatase</keyword>
<dbReference type="EC" id="3.1.3.16" evidence="12"/>
<evidence type="ECO:0000256" key="10">
    <source>
        <dbReference type="ARBA" id="ARBA00047761"/>
    </source>
</evidence>
<dbReference type="SUPFAM" id="SSF56300">
    <property type="entry name" value="Metallo-dependent phosphatases"/>
    <property type="match status" value="1"/>
</dbReference>
<dbReference type="OrthoDB" id="5593063at2759"/>
<feature type="compositionally biased region" description="Low complexity" evidence="13">
    <location>
        <begin position="524"/>
        <end position="533"/>
    </location>
</feature>
<dbReference type="InterPro" id="IPR004843">
    <property type="entry name" value="Calcineurin-like_PHP"/>
</dbReference>
<feature type="region of interest" description="Disordered" evidence="13">
    <location>
        <begin position="520"/>
        <end position="545"/>
    </location>
</feature>
<feature type="non-terminal residue" evidence="15">
    <location>
        <position position="545"/>
    </location>
</feature>
<keyword evidence="16" id="KW-1185">Reference proteome</keyword>
<evidence type="ECO:0000256" key="8">
    <source>
        <dbReference type="ARBA" id="ARBA00022912"/>
    </source>
</evidence>
<evidence type="ECO:0000313" key="16">
    <source>
        <dbReference type="Proteomes" id="UP000654075"/>
    </source>
</evidence>
<organism evidence="15 16">
    <name type="scientific">Polarella glacialis</name>
    <name type="common">Dinoflagellate</name>
    <dbReference type="NCBI Taxonomy" id="89957"/>
    <lineage>
        <taxon>Eukaryota</taxon>
        <taxon>Sar</taxon>
        <taxon>Alveolata</taxon>
        <taxon>Dinophyceae</taxon>
        <taxon>Suessiales</taxon>
        <taxon>Suessiaceae</taxon>
        <taxon>Polarella</taxon>
    </lineage>
</organism>
<keyword evidence="5 12" id="KW-0378">Hydrolase</keyword>
<evidence type="ECO:0000256" key="9">
    <source>
        <dbReference type="ARBA" id="ARBA00023004"/>
    </source>
</evidence>
<evidence type="ECO:0000256" key="13">
    <source>
        <dbReference type="SAM" id="MobiDB-lite"/>
    </source>
</evidence>
<evidence type="ECO:0000256" key="2">
    <source>
        <dbReference type="ARBA" id="ARBA00001965"/>
    </source>
</evidence>
<dbReference type="Proteomes" id="UP000654075">
    <property type="component" value="Unassembled WGS sequence"/>
</dbReference>
<sequence>PRKQALAEPGKPPQRLKDPLGDRPVKEVPLPPCQLLTADTFYDGAGQPDIDALFDHLSLEGALAQELLLDIISKASALFKEEPNLLKLSDPITVVGDIHGQYYDLVKLLEVGGKVADTQYIFLGDYVDRGSFSVEVVAALYSLKIRYPKQVRMLRGNHECRQMTAFFNFREECEFKYDIGVYNAFMDSFDCLPLAATINGKFLCVHGGLSPDLAKLQAINNLNRFTEPPKEGLLCDLLWSDPLEAKDGESRPVSKKGGAPFVPNEVRGCSYFYSFDGAATFLKKNSLLSVIRAHEAQLDGYKMHKTNPSTGFPLVITIFSAPNYCDVYNNKGAILKFDNSTLNILQFNCSPHPYHLPNFMDVFTWSMPFVIEKVTEMLYYILQPSAGAPEEILEDVSVLPKAADNFRVSLTGDQNSAVELATRLAAQLGSATEHGEHQVEPEVRDRLRKKVRSIARMARMFKTLREENEMVIKLKGVCPGHKLAPGLLLEGKGRLTSELELFGHAQAIDLVNEIRPHLEGKSSGGYPAAAAGPTDFREEFDEAKE</sequence>
<dbReference type="InterPro" id="IPR029052">
    <property type="entry name" value="Metallo-depent_PP-like"/>
</dbReference>
<dbReference type="AlphaFoldDB" id="A0A813HIB5"/>
<evidence type="ECO:0000256" key="1">
    <source>
        <dbReference type="ARBA" id="ARBA00001947"/>
    </source>
</evidence>
<dbReference type="GO" id="GO:0046872">
    <property type="term" value="F:metal ion binding"/>
    <property type="evidence" value="ECO:0007669"/>
    <property type="project" value="UniProtKB-KW"/>
</dbReference>
<protein>
    <recommendedName>
        <fullName evidence="12">Serine/threonine-protein phosphatase</fullName>
        <ecNumber evidence="12">3.1.3.16</ecNumber>
    </recommendedName>
</protein>
<keyword evidence="9" id="KW-0408">Iron</keyword>
<dbReference type="Pfam" id="PF00149">
    <property type="entry name" value="Metallophos"/>
    <property type="match status" value="1"/>
</dbReference>
<keyword evidence="7" id="KW-0112">Calmodulin-binding</keyword>
<evidence type="ECO:0000313" key="15">
    <source>
        <dbReference type="EMBL" id="CAE8637314.1"/>
    </source>
</evidence>
<feature type="non-terminal residue" evidence="15">
    <location>
        <position position="1"/>
    </location>
</feature>
<comment type="cofactor">
    <cofactor evidence="1">
        <name>Zn(2+)</name>
        <dbReference type="ChEBI" id="CHEBI:29105"/>
    </cofactor>
</comment>
<comment type="similarity">
    <text evidence="3">Belongs to the PPP phosphatase family. PP-2B subfamily.</text>
</comment>
<dbReference type="CDD" id="cd07416">
    <property type="entry name" value="MPP_PP2B"/>
    <property type="match status" value="1"/>
</dbReference>
<evidence type="ECO:0000256" key="7">
    <source>
        <dbReference type="ARBA" id="ARBA00022860"/>
    </source>
</evidence>
<dbReference type="InterPro" id="IPR006186">
    <property type="entry name" value="Ser/Thr-sp_prot-phosphatase"/>
</dbReference>
<keyword evidence="4" id="KW-0479">Metal-binding</keyword>
<accession>A0A813HIB5</accession>
<comment type="catalytic activity">
    <reaction evidence="10">
        <text>O-phospho-L-seryl-[protein] + H2O = L-seryl-[protein] + phosphate</text>
        <dbReference type="Rhea" id="RHEA:20629"/>
        <dbReference type="Rhea" id="RHEA-COMP:9863"/>
        <dbReference type="Rhea" id="RHEA-COMP:11604"/>
        <dbReference type="ChEBI" id="CHEBI:15377"/>
        <dbReference type="ChEBI" id="CHEBI:29999"/>
        <dbReference type="ChEBI" id="CHEBI:43474"/>
        <dbReference type="ChEBI" id="CHEBI:83421"/>
        <dbReference type="EC" id="3.1.3.16"/>
    </reaction>
</comment>
<dbReference type="Gene3D" id="3.60.21.10">
    <property type="match status" value="1"/>
</dbReference>
<reference evidence="15" key="1">
    <citation type="submission" date="2021-02" db="EMBL/GenBank/DDBJ databases">
        <authorList>
            <person name="Dougan E. K."/>
            <person name="Rhodes N."/>
            <person name="Thang M."/>
            <person name="Chan C."/>
        </authorList>
    </citation>
    <scope>NUCLEOTIDE SEQUENCE</scope>
</reference>
<proteinExistence type="inferred from homology"/>
<dbReference type="GO" id="GO:0033192">
    <property type="term" value="F:calmodulin-dependent protein phosphatase activity"/>
    <property type="evidence" value="ECO:0007669"/>
    <property type="project" value="InterPro"/>
</dbReference>
<dbReference type="PROSITE" id="PS00125">
    <property type="entry name" value="SER_THR_PHOSPHATASE"/>
    <property type="match status" value="1"/>
</dbReference>
<dbReference type="EMBL" id="CAJNNV010031674">
    <property type="protein sequence ID" value="CAE8637314.1"/>
    <property type="molecule type" value="Genomic_DNA"/>
</dbReference>
<feature type="region of interest" description="Disordered" evidence="13">
    <location>
        <begin position="1"/>
        <end position="25"/>
    </location>
</feature>
<name>A0A813HIB5_POLGL</name>
<comment type="catalytic activity">
    <reaction evidence="11 12">
        <text>O-phospho-L-threonyl-[protein] + H2O = L-threonyl-[protein] + phosphate</text>
        <dbReference type="Rhea" id="RHEA:47004"/>
        <dbReference type="Rhea" id="RHEA-COMP:11060"/>
        <dbReference type="Rhea" id="RHEA-COMP:11605"/>
        <dbReference type="ChEBI" id="CHEBI:15377"/>
        <dbReference type="ChEBI" id="CHEBI:30013"/>
        <dbReference type="ChEBI" id="CHEBI:43474"/>
        <dbReference type="ChEBI" id="CHEBI:61977"/>
        <dbReference type="EC" id="3.1.3.16"/>
    </reaction>
</comment>
<evidence type="ECO:0000256" key="6">
    <source>
        <dbReference type="ARBA" id="ARBA00022833"/>
    </source>
</evidence>
<comment type="caution">
    <text evidence="15">The sequence shown here is derived from an EMBL/GenBank/DDBJ whole genome shotgun (WGS) entry which is preliminary data.</text>
</comment>
<evidence type="ECO:0000256" key="11">
    <source>
        <dbReference type="ARBA" id="ARBA00048336"/>
    </source>
</evidence>
<feature type="domain" description="Serine/threonine specific protein phosphatases" evidence="14">
    <location>
        <begin position="154"/>
        <end position="159"/>
    </location>
</feature>
<feature type="compositionally biased region" description="Basic and acidic residues" evidence="13">
    <location>
        <begin position="15"/>
        <end position="25"/>
    </location>
</feature>
<dbReference type="SMART" id="SM00156">
    <property type="entry name" value="PP2Ac"/>
    <property type="match status" value="1"/>
</dbReference>
<dbReference type="InterPro" id="IPR041751">
    <property type="entry name" value="MPP_PP2B"/>
</dbReference>
<dbReference type="InterPro" id="IPR043360">
    <property type="entry name" value="PP2B"/>
</dbReference>
<dbReference type="PRINTS" id="PR00114">
    <property type="entry name" value="STPHPHTASE"/>
</dbReference>
<dbReference type="OMA" id="YPAACNF"/>
<dbReference type="GO" id="GO:0005516">
    <property type="term" value="F:calmodulin binding"/>
    <property type="evidence" value="ECO:0007669"/>
    <property type="project" value="UniProtKB-KW"/>
</dbReference>
<dbReference type="PANTHER" id="PTHR45673">
    <property type="entry name" value="SERINE/THREONINE-PROTEIN PHOSPHATASE 2B CATALYTIC SUBUNIT 1-RELATED"/>
    <property type="match status" value="1"/>
</dbReference>
<evidence type="ECO:0000256" key="4">
    <source>
        <dbReference type="ARBA" id="ARBA00022723"/>
    </source>
</evidence>
<comment type="cofactor">
    <cofactor evidence="2">
        <name>Fe(3+)</name>
        <dbReference type="ChEBI" id="CHEBI:29034"/>
    </cofactor>
</comment>
<gene>
    <name evidence="15" type="ORF">PGLA1383_LOCUS52671</name>
</gene>
<dbReference type="GO" id="GO:0097720">
    <property type="term" value="P:calcineurin-mediated signaling"/>
    <property type="evidence" value="ECO:0007669"/>
    <property type="project" value="InterPro"/>
</dbReference>
<keyword evidence="6" id="KW-0862">Zinc</keyword>
<evidence type="ECO:0000256" key="12">
    <source>
        <dbReference type="RuleBase" id="RU004273"/>
    </source>
</evidence>